<sequence>MFDSLERCLQLYEDAQFYEEEFEDRSYDIPFFLESARQCGAPVLELGCGSGRITIPIARAGIDIDGIDLSAPMLAKGKIKAAAAGCDQIRFQQGNFSQFVMPRDYKLIFCATNALQHLLENQQIDDCFASVRQCLAPTGLFVIDVFNPDRTKLARRWDQRYLFKEMQTQTHGKLSVFARSEYHPASQILRFQLDYRRQADDIQVKVKDVEMRCLFPDELDEFCQRHGFTIIQKFGNYQSDPFTADSAKQILMCRAAPTS</sequence>
<evidence type="ECO:0000259" key="2">
    <source>
        <dbReference type="Pfam" id="PF13649"/>
    </source>
</evidence>
<reference evidence="3 4" key="1">
    <citation type="submission" date="2019-03" db="EMBL/GenBank/DDBJ databases">
        <title>Deep-cultivation of Planctomycetes and their phenomic and genomic characterization uncovers novel biology.</title>
        <authorList>
            <person name="Wiegand S."/>
            <person name="Jogler M."/>
            <person name="Boedeker C."/>
            <person name="Pinto D."/>
            <person name="Vollmers J."/>
            <person name="Rivas-Marin E."/>
            <person name="Kohn T."/>
            <person name="Peeters S.H."/>
            <person name="Heuer A."/>
            <person name="Rast P."/>
            <person name="Oberbeckmann S."/>
            <person name="Bunk B."/>
            <person name="Jeske O."/>
            <person name="Meyerdierks A."/>
            <person name="Storesund J.E."/>
            <person name="Kallscheuer N."/>
            <person name="Luecker S."/>
            <person name="Lage O.M."/>
            <person name="Pohl T."/>
            <person name="Merkel B.J."/>
            <person name="Hornburger P."/>
            <person name="Mueller R.-W."/>
            <person name="Bruemmer F."/>
            <person name="Labrenz M."/>
            <person name="Spormann A.M."/>
            <person name="Op den Camp H."/>
            <person name="Overmann J."/>
            <person name="Amann R."/>
            <person name="Jetten M.S.M."/>
            <person name="Mascher T."/>
            <person name="Medema M.H."/>
            <person name="Devos D.P."/>
            <person name="Kaster A.-K."/>
            <person name="Ovreas L."/>
            <person name="Rohde M."/>
            <person name="Galperin M.Y."/>
            <person name="Jogler C."/>
        </authorList>
    </citation>
    <scope>NUCLEOTIDE SEQUENCE [LARGE SCALE GENOMIC DNA]</scope>
    <source>
        <strain evidence="3 4">Enr10</strain>
    </source>
</reference>
<dbReference type="EMBL" id="CP037421">
    <property type="protein sequence ID" value="QDT29167.1"/>
    <property type="molecule type" value="Genomic_DNA"/>
</dbReference>
<keyword evidence="3" id="KW-0830">Ubiquinone</keyword>
<protein>
    <submittedName>
        <fullName evidence="3">Bifunctional 3-demethylubiquinone-9 3-methyltransferase/ 2-octaprenyl-6-hydroxy phenol methylase</fullName>
    </submittedName>
</protein>
<organism evidence="3 4">
    <name type="scientific">Gimesia panareensis</name>
    <dbReference type="NCBI Taxonomy" id="2527978"/>
    <lineage>
        <taxon>Bacteria</taxon>
        <taxon>Pseudomonadati</taxon>
        <taxon>Planctomycetota</taxon>
        <taxon>Planctomycetia</taxon>
        <taxon>Planctomycetales</taxon>
        <taxon>Planctomycetaceae</taxon>
        <taxon>Gimesia</taxon>
    </lineage>
</organism>
<evidence type="ECO:0000313" key="3">
    <source>
        <dbReference type="EMBL" id="QDT29167.1"/>
    </source>
</evidence>
<dbReference type="Pfam" id="PF13649">
    <property type="entry name" value="Methyltransf_25"/>
    <property type="match status" value="1"/>
</dbReference>
<accession>A0A517QC15</accession>
<dbReference type="Gene3D" id="3.40.50.150">
    <property type="entry name" value="Vaccinia Virus protein VP39"/>
    <property type="match status" value="1"/>
</dbReference>
<gene>
    <name evidence="3" type="ORF">Enr10x_45160</name>
</gene>
<proteinExistence type="predicted"/>
<keyword evidence="3" id="KW-0489">Methyltransferase</keyword>
<dbReference type="SUPFAM" id="SSF53335">
    <property type="entry name" value="S-adenosyl-L-methionine-dependent methyltransferases"/>
    <property type="match status" value="1"/>
</dbReference>
<keyword evidence="1 3" id="KW-0808">Transferase</keyword>
<feature type="domain" description="Methyltransferase" evidence="2">
    <location>
        <begin position="43"/>
        <end position="139"/>
    </location>
</feature>
<dbReference type="CDD" id="cd02440">
    <property type="entry name" value="AdoMet_MTases"/>
    <property type="match status" value="1"/>
</dbReference>
<dbReference type="Proteomes" id="UP000315647">
    <property type="component" value="Chromosome"/>
</dbReference>
<dbReference type="GO" id="GO:0032259">
    <property type="term" value="P:methylation"/>
    <property type="evidence" value="ECO:0007669"/>
    <property type="project" value="UniProtKB-KW"/>
</dbReference>
<dbReference type="InterPro" id="IPR041698">
    <property type="entry name" value="Methyltransf_25"/>
</dbReference>
<keyword evidence="4" id="KW-1185">Reference proteome</keyword>
<name>A0A517QC15_9PLAN</name>
<dbReference type="AlphaFoldDB" id="A0A517QC15"/>
<dbReference type="RefSeq" id="WP_145451371.1">
    <property type="nucleotide sequence ID" value="NZ_CP037421.1"/>
</dbReference>
<dbReference type="PANTHER" id="PTHR43861">
    <property type="entry name" value="TRANS-ACONITATE 2-METHYLTRANSFERASE-RELATED"/>
    <property type="match status" value="1"/>
</dbReference>
<dbReference type="GO" id="GO:0008168">
    <property type="term" value="F:methyltransferase activity"/>
    <property type="evidence" value="ECO:0007669"/>
    <property type="project" value="UniProtKB-KW"/>
</dbReference>
<evidence type="ECO:0000313" key="4">
    <source>
        <dbReference type="Proteomes" id="UP000315647"/>
    </source>
</evidence>
<evidence type="ECO:0000256" key="1">
    <source>
        <dbReference type="ARBA" id="ARBA00022679"/>
    </source>
</evidence>
<dbReference type="Gene3D" id="2.20.25.110">
    <property type="entry name" value="S-adenosyl-L-methionine-dependent methyltransferases"/>
    <property type="match status" value="1"/>
</dbReference>
<dbReference type="InterPro" id="IPR029063">
    <property type="entry name" value="SAM-dependent_MTases_sf"/>
</dbReference>